<dbReference type="PANTHER" id="PTHR47992">
    <property type="entry name" value="PROTEIN PHOSPHATASE"/>
    <property type="match status" value="1"/>
</dbReference>
<dbReference type="KEGG" id="cmav:ABHF33_00250"/>
<dbReference type="EMBL" id="CP157355">
    <property type="protein sequence ID" value="XBM00749.1"/>
    <property type="molecule type" value="Genomic_DNA"/>
</dbReference>
<feature type="domain" description="PPM-type phosphatase" evidence="1">
    <location>
        <begin position="9"/>
        <end position="256"/>
    </location>
</feature>
<dbReference type="NCBIfam" id="NF033484">
    <property type="entry name" value="Stp1_PP2C_phos"/>
    <property type="match status" value="1"/>
</dbReference>
<dbReference type="InterPro" id="IPR015655">
    <property type="entry name" value="PP2C"/>
</dbReference>
<sequence>MRNLSSALEIAGRTDTGRVREHNEDAIFFDPDLGLVVLADGMGGYNAGEVASGITIEVIAELMRAQISATPPHIKTAGSLLPIAHEMLLLAIDRANNLIYQTAHEHPQCAGMGTTVVAGLFYNNHLALAHVGDSRAYRWRNEQLVQLSKDHSFLQEQIDAGLLSLEEARHAPYKNLVTRAVGVNEVVQTELREYEVEVGDVYLFCSDGLSDMLEDDSIAQLIGIFKDQLPQASNVLIEHANAEGGRDNISVILIKIVRDFQVESKIWNKVTGWFGGNA</sequence>
<evidence type="ECO:0000313" key="2">
    <source>
        <dbReference type="EMBL" id="XBM00749.1"/>
    </source>
</evidence>
<name>A0AAU7FB57_9NEIS</name>
<reference evidence="2" key="1">
    <citation type="submission" date="2024-05" db="EMBL/GenBank/DDBJ databases">
        <authorList>
            <person name="Yang L."/>
            <person name="Pan L."/>
        </authorList>
    </citation>
    <scope>NUCLEOTIDE SEQUENCE</scope>
    <source>
        <strain evidence="2">FCG-7</strain>
    </source>
</reference>
<dbReference type="GO" id="GO:0004722">
    <property type="term" value="F:protein serine/threonine phosphatase activity"/>
    <property type="evidence" value="ECO:0007669"/>
    <property type="project" value="InterPro"/>
</dbReference>
<dbReference type="AlphaFoldDB" id="A0AAU7FB57"/>
<gene>
    <name evidence="2" type="ORF">ABHF33_00250</name>
</gene>
<dbReference type="InterPro" id="IPR036457">
    <property type="entry name" value="PPM-type-like_dom_sf"/>
</dbReference>
<dbReference type="CDD" id="cd00143">
    <property type="entry name" value="PP2Cc"/>
    <property type="match status" value="1"/>
</dbReference>
<protein>
    <submittedName>
        <fullName evidence="2">Stp1/IreP family PP2C-type Ser/Thr phosphatase</fullName>
    </submittedName>
</protein>
<evidence type="ECO:0000259" key="1">
    <source>
        <dbReference type="PROSITE" id="PS51746"/>
    </source>
</evidence>
<proteinExistence type="predicted"/>
<dbReference type="Gene3D" id="3.60.40.10">
    <property type="entry name" value="PPM-type phosphatase domain"/>
    <property type="match status" value="1"/>
</dbReference>
<dbReference type="SMART" id="SM00331">
    <property type="entry name" value="PP2C_SIG"/>
    <property type="match status" value="1"/>
</dbReference>
<dbReference type="SMART" id="SM00332">
    <property type="entry name" value="PP2Cc"/>
    <property type="match status" value="1"/>
</dbReference>
<dbReference type="RefSeq" id="WP_348945085.1">
    <property type="nucleotide sequence ID" value="NZ_CP157355.1"/>
</dbReference>
<organism evidence="2">
    <name type="scientific">Chitinibacter mangrovi</name>
    <dbReference type="NCBI Taxonomy" id="3153927"/>
    <lineage>
        <taxon>Bacteria</taxon>
        <taxon>Pseudomonadati</taxon>
        <taxon>Pseudomonadota</taxon>
        <taxon>Betaproteobacteria</taxon>
        <taxon>Neisseriales</taxon>
        <taxon>Chitinibacteraceae</taxon>
        <taxon>Chitinibacter</taxon>
    </lineage>
</organism>
<accession>A0AAU7FB57</accession>
<dbReference type="Pfam" id="PF13672">
    <property type="entry name" value="PP2C_2"/>
    <property type="match status" value="1"/>
</dbReference>
<dbReference type="InterPro" id="IPR001932">
    <property type="entry name" value="PPM-type_phosphatase-like_dom"/>
</dbReference>
<dbReference type="PROSITE" id="PS51746">
    <property type="entry name" value="PPM_2"/>
    <property type="match status" value="1"/>
</dbReference>
<dbReference type="SUPFAM" id="SSF81606">
    <property type="entry name" value="PP2C-like"/>
    <property type="match status" value="1"/>
</dbReference>